<reference evidence="3 4" key="1">
    <citation type="submission" date="2015-10" db="EMBL/GenBank/DDBJ databases">
        <authorList>
            <person name="Gilbert D.G."/>
        </authorList>
    </citation>
    <scope>NUCLEOTIDE SEQUENCE [LARGE SCALE GENOMIC DNA]</scope>
    <source>
        <strain evidence="3 4">NRRL B-16712</strain>
    </source>
</reference>
<dbReference type="EMBL" id="LLZH01000325">
    <property type="protein sequence ID" value="KUL24057.1"/>
    <property type="molecule type" value="Genomic_DNA"/>
</dbReference>
<evidence type="ECO:0000256" key="1">
    <source>
        <dbReference type="SAM" id="Phobius"/>
    </source>
</evidence>
<feature type="signal peptide" evidence="2">
    <location>
        <begin position="1"/>
        <end position="18"/>
    </location>
</feature>
<keyword evidence="1" id="KW-0472">Membrane</keyword>
<evidence type="ECO:0008006" key="5">
    <source>
        <dbReference type="Google" id="ProtNLM"/>
    </source>
</evidence>
<evidence type="ECO:0000256" key="2">
    <source>
        <dbReference type="SAM" id="SignalP"/>
    </source>
</evidence>
<name>A0A124G7Y1_9ACTN</name>
<feature type="transmembrane region" description="Helical" evidence="1">
    <location>
        <begin position="67"/>
        <end position="87"/>
    </location>
</feature>
<sequence>MALSGVFSFLGAAAFVFAGDGCADHDTRFICTTFGLNFVAAGPFWAGVAGVVIALASSLAKPGARGLGIAVGYAVSIAGFLICWMIAVAG</sequence>
<keyword evidence="1" id="KW-1133">Transmembrane helix</keyword>
<dbReference type="Proteomes" id="UP000053244">
    <property type="component" value="Unassembled WGS sequence"/>
</dbReference>
<keyword evidence="4" id="KW-1185">Reference proteome</keyword>
<organism evidence="3 4">
    <name type="scientific">Actinoplanes awajinensis subsp. mycoplanecinus</name>
    <dbReference type="NCBI Taxonomy" id="135947"/>
    <lineage>
        <taxon>Bacteria</taxon>
        <taxon>Bacillati</taxon>
        <taxon>Actinomycetota</taxon>
        <taxon>Actinomycetes</taxon>
        <taxon>Micromonosporales</taxon>
        <taxon>Micromonosporaceae</taxon>
        <taxon>Actinoplanes</taxon>
    </lineage>
</organism>
<gene>
    <name evidence="3" type="ORF">ADL15_44600</name>
</gene>
<keyword evidence="1" id="KW-0812">Transmembrane</keyword>
<keyword evidence="2" id="KW-0732">Signal</keyword>
<feature type="chain" id="PRO_5039251169" description="DUF4190 domain-containing protein" evidence="2">
    <location>
        <begin position="19"/>
        <end position="90"/>
    </location>
</feature>
<protein>
    <recommendedName>
        <fullName evidence="5">DUF4190 domain-containing protein</fullName>
    </recommendedName>
</protein>
<evidence type="ECO:0000313" key="4">
    <source>
        <dbReference type="Proteomes" id="UP000053244"/>
    </source>
</evidence>
<comment type="caution">
    <text evidence="3">The sequence shown here is derived from an EMBL/GenBank/DDBJ whole genome shotgun (WGS) entry which is preliminary data.</text>
</comment>
<feature type="transmembrane region" description="Helical" evidence="1">
    <location>
        <begin position="34"/>
        <end position="55"/>
    </location>
</feature>
<dbReference type="AlphaFoldDB" id="A0A124G7Y1"/>
<proteinExistence type="predicted"/>
<evidence type="ECO:0000313" key="3">
    <source>
        <dbReference type="EMBL" id="KUL24057.1"/>
    </source>
</evidence>
<accession>A0A124G7Y1</accession>